<keyword evidence="2" id="KW-1185">Reference proteome</keyword>
<organism evidence="1 2">
    <name type="scientific">Peronosclerospora sorghi</name>
    <dbReference type="NCBI Taxonomy" id="230839"/>
    <lineage>
        <taxon>Eukaryota</taxon>
        <taxon>Sar</taxon>
        <taxon>Stramenopiles</taxon>
        <taxon>Oomycota</taxon>
        <taxon>Peronosporomycetes</taxon>
        <taxon>Peronosporales</taxon>
        <taxon>Peronosporaceae</taxon>
        <taxon>Peronosclerospora</taxon>
    </lineage>
</organism>
<proteinExistence type="predicted"/>
<dbReference type="EMBL" id="CM047586">
    <property type="protein sequence ID" value="KAI9908984.1"/>
    <property type="molecule type" value="Genomic_DNA"/>
</dbReference>
<sequence length="633" mass="69502">MAKRKFVSSKKNAPSRAISSKEAALHGRNGGEKSVESDSNGSASSSDVESSTPLSSEDEQENADSDTNASQDVTSHPVAVEVMPASVGRGKQLRFPTSISRGKVLPVEGGMASDASYSDDDSLLSVAESDDEEQDRGLSGMEVEEEPTVATPAERIASIPAISDPKNNRDAPTYPIKASRARKRHRPDSEYYKQMSTYVRDSLLSVRHTDHSDTLADAFKDDPSVRHDEFRRKLAAGEVERVRWKEPPSVEIVTNDIQGDQPNEASSSKTNKSNKHIKSNKSSRPSKSSKPHKSSKSSSKSKAGLDSNEVKTNSSTPSSSNGSTVNLTPPTECPAPVAPTALVMCEVCKKKLSGETTPKDEEQDRPVKKEYDVKAEDVKLPPEEVKRELAPEVSPTRVGHFTISFTPGNDAQKLRLESAQLMDEARKLKHEGNRRGSSECGSEGQLTQGKYYLRSGAKFFEYALKLQEAKLAYQEKGDAQHAHSFGENCVTTLSQTSSLIESTIRAFQSAGSIRLAALGCKMAAVVHLTVFRLQHRKLQSFYSELFTPGRSPETRENGLTPPIDSNNTINSNSSKDAAVRKLLLKEMEHTLRGFEMWRRYESHKVSVLPRVTNPVILDPAVFFEDLEAEFNQS</sequence>
<evidence type="ECO:0000313" key="2">
    <source>
        <dbReference type="Proteomes" id="UP001163321"/>
    </source>
</evidence>
<dbReference type="Proteomes" id="UP001163321">
    <property type="component" value="Chromosome 7"/>
</dbReference>
<protein>
    <submittedName>
        <fullName evidence="1">Uncharacterized protein</fullName>
    </submittedName>
</protein>
<comment type="caution">
    <text evidence="1">The sequence shown here is derived from an EMBL/GenBank/DDBJ whole genome shotgun (WGS) entry which is preliminary data.</text>
</comment>
<accession>A0ACC0VR82</accession>
<gene>
    <name evidence="1" type="ORF">PsorP6_014728</name>
</gene>
<reference evidence="1 2" key="1">
    <citation type="journal article" date="2022" name="bioRxiv">
        <title>The genome of the oomycete Peronosclerospora sorghi, a cosmopolitan pathogen of maize and sorghum, is inflated with dispersed pseudogenes.</title>
        <authorList>
            <person name="Fletcher K."/>
            <person name="Martin F."/>
            <person name="Isakeit T."/>
            <person name="Cavanaugh K."/>
            <person name="Magill C."/>
            <person name="Michelmore R."/>
        </authorList>
    </citation>
    <scope>NUCLEOTIDE SEQUENCE [LARGE SCALE GENOMIC DNA]</scope>
    <source>
        <strain evidence="1">P6</strain>
    </source>
</reference>
<evidence type="ECO:0000313" key="1">
    <source>
        <dbReference type="EMBL" id="KAI9908984.1"/>
    </source>
</evidence>
<name>A0ACC0VR82_9STRA</name>